<evidence type="ECO:0000256" key="8">
    <source>
        <dbReference type="ARBA" id="ARBA00038436"/>
    </source>
</evidence>
<dbReference type="GO" id="GO:0005886">
    <property type="term" value="C:plasma membrane"/>
    <property type="evidence" value="ECO:0007669"/>
    <property type="project" value="UniProtKB-SubCell"/>
</dbReference>
<keyword evidence="13" id="KW-1185">Reference proteome</keyword>
<proteinExistence type="inferred from homology"/>
<evidence type="ECO:0000313" key="12">
    <source>
        <dbReference type="EMBL" id="KRT36409.1"/>
    </source>
</evidence>
<dbReference type="PANTHER" id="PTHR35011">
    <property type="entry name" value="2,3-DIKETO-L-GULONATE TRAP TRANSPORTER SMALL PERMEASE PROTEIN YIAM"/>
    <property type="match status" value="1"/>
</dbReference>
<dbReference type="OrthoDB" id="45144at2"/>
<dbReference type="RefSeq" id="WP_009200903.1">
    <property type="nucleotide sequence ID" value="NZ_ACJX03000001.1"/>
</dbReference>
<comment type="similarity">
    <text evidence="8">Belongs to the TRAP transporter small permease family.</text>
</comment>
<reference evidence="13" key="1">
    <citation type="submission" date="2012-09" db="EMBL/GenBank/DDBJ databases">
        <authorList>
            <person name="Weinstock G."/>
            <person name="Sodergren E."/>
            <person name="Clifton S."/>
            <person name="Fulton L."/>
            <person name="Fulton B."/>
            <person name="Courtney L."/>
            <person name="Fronick C."/>
            <person name="Harrison M."/>
            <person name="Strong C."/>
            <person name="Farmer C."/>
            <person name="Delehaunty K."/>
            <person name="Markovic C."/>
            <person name="Hall O."/>
            <person name="Minx P."/>
            <person name="Tomlinson C."/>
            <person name="Mitreva M."/>
            <person name="Nelson J."/>
            <person name="Hou S."/>
            <person name="Wollam A."/>
            <person name="Pepin K.H."/>
            <person name="Johnson M."/>
            <person name="Bhonagiri V."/>
            <person name="Nash W.E."/>
            <person name="Suruliraj S."/>
            <person name="Warren W."/>
            <person name="Chinwalla A."/>
            <person name="Mardis E.R."/>
            <person name="Wilson R.K."/>
        </authorList>
    </citation>
    <scope>NUCLEOTIDE SEQUENCE [LARGE SCALE GENOMIC DNA]</scope>
    <source>
        <strain evidence="13">OS1</strain>
    </source>
</reference>
<feature type="transmembrane region" description="Helical" evidence="10">
    <location>
        <begin position="89"/>
        <end position="110"/>
    </location>
</feature>
<dbReference type="Proteomes" id="UP000005273">
    <property type="component" value="Unassembled WGS sequence"/>
</dbReference>
<keyword evidence="2" id="KW-0813">Transport</keyword>
<feature type="compositionally biased region" description="Basic and acidic residues" evidence="9">
    <location>
        <begin position="179"/>
        <end position="203"/>
    </location>
</feature>
<keyword evidence="5 10" id="KW-0812">Transmembrane</keyword>
<evidence type="ECO:0000256" key="2">
    <source>
        <dbReference type="ARBA" id="ARBA00022448"/>
    </source>
</evidence>
<protein>
    <submittedName>
        <fullName evidence="12">TRAP transporter, DctQ-like membrane protein</fullName>
    </submittedName>
</protein>
<feature type="domain" description="Tripartite ATP-independent periplasmic transporters DctQ component" evidence="11">
    <location>
        <begin position="26"/>
        <end position="156"/>
    </location>
</feature>
<keyword evidence="7 10" id="KW-0472">Membrane</keyword>
<accession>A0A0T5XDK4</accession>
<evidence type="ECO:0000256" key="3">
    <source>
        <dbReference type="ARBA" id="ARBA00022475"/>
    </source>
</evidence>
<sequence>MKLLRLFNIGLKKIEEWIIAYSIILMAIILISNVLARNLFNTSINFTEEVSQFLTIFVTFFGTSYAARKAQHIRMSLLYDISSEKGRKAIILVTSIGTALLMFYLTYLSYKYVARVAALNRVSPILQFPLYIVWSAVPIGCFLTGIQYTLTFIKNLTVKETWLSFESKFEYEDVPNSNKESEGVKTEENLTVRERQDLERGDA</sequence>
<evidence type="ECO:0000256" key="5">
    <source>
        <dbReference type="ARBA" id="ARBA00022692"/>
    </source>
</evidence>
<dbReference type="InterPro" id="IPR055348">
    <property type="entry name" value="DctQ"/>
</dbReference>
<organism evidence="12 13">
    <name type="scientific">Acetomicrobium hydrogeniformans ATCC BAA-1850</name>
    <dbReference type="NCBI Taxonomy" id="592015"/>
    <lineage>
        <taxon>Bacteria</taxon>
        <taxon>Thermotogati</taxon>
        <taxon>Synergistota</taxon>
        <taxon>Synergistia</taxon>
        <taxon>Synergistales</taxon>
        <taxon>Acetomicrobiaceae</taxon>
        <taxon>Acetomicrobium</taxon>
    </lineage>
</organism>
<evidence type="ECO:0000256" key="4">
    <source>
        <dbReference type="ARBA" id="ARBA00022519"/>
    </source>
</evidence>
<keyword evidence="3" id="KW-1003">Cell membrane</keyword>
<comment type="subcellular location">
    <subcellularLocation>
        <location evidence="1">Cell inner membrane</location>
        <topology evidence="1">Multi-pass membrane protein</topology>
    </subcellularLocation>
</comment>
<evidence type="ECO:0000259" key="11">
    <source>
        <dbReference type="Pfam" id="PF04290"/>
    </source>
</evidence>
<dbReference type="STRING" id="592015.HMPREF1705_03692"/>
<feature type="transmembrane region" description="Helical" evidence="10">
    <location>
        <begin position="52"/>
        <end position="68"/>
    </location>
</feature>
<dbReference type="AlphaFoldDB" id="A0A0T5XDK4"/>
<comment type="caution">
    <text evidence="12">The sequence shown here is derived from an EMBL/GenBank/DDBJ whole genome shotgun (WGS) entry which is preliminary data.</text>
</comment>
<keyword evidence="6 10" id="KW-1133">Transmembrane helix</keyword>
<evidence type="ECO:0000313" key="13">
    <source>
        <dbReference type="Proteomes" id="UP000005273"/>
    </source>
</evidence>
<evidence type="ECO:0000256" key="9">
    <source>
        <dbReference type="SAM" id="MobiDB-lite"/>
    </source>
</evidence>
<dbReference type="eggNOG" id="COG3090">
    <property type="taxonomic scope" value="Bacteria"/>
</dbReference>
<evidence type="ECO:0000256" key="6">
    <source>
        <dbReference type="ARBA" id="ARBA00022989"/>
    </source>
</evidence>
<evidence type="ECO:0000256" key="10">
    <source>
        <dbReference type="SAM" id="Phobius"/>
    </source>
</evidence>
<dbReference type="InterPro" id="IPR007387">
    <property type="entry name" value="TRAP_DctQ"/>
</dbReference>
<evidence type="ECO:0000256" key="7">
    <source>
        <dbReference type="ARBA" id="ARBA00023136"/>
    </source>
</evidence>
<dbReference type="EMBL" id="ACJX03000001">
    <property type="protein sequence ID" value="KRT36409.1"/>
    <property type="molecule type" value="Genomic_DNA"/>
</dbReference>
<keyword evidence="4" id="KW-0997">Cell inner membrane</keyword>
<gene>
    <name evidence="12" type="ORF">HMPREF1705_03692</name>
</gene>
<name>A0A0T5XDK4_9BACT</name>
<evidence type="ECO:0000256" key="1">
    <source>
        <dbReference type="ARBA" id="ARBA00004429"/>
    </source>
</evidence>
<feature type="region of interest" description="Disordered" evidence="9">
    <location>
        <begin position="174"/>
        <end position="203"/>
    </location>
</feature>
<feature type="transmembrane region" description="Helical" evidence="10">
    <location>
        <begin position="130"/>
        <end position="150"/>
    </location>
</feature>
<feature type="transmembrane region" description="Helical" evidence="10">
    <location>
        <begin position="20"/>
        <end position="40"/>
    </location>
</feature>
<dbReference type="Pfam" id="PF04290">
    <property type="entry name" value="DctQ"/>
    <property type="match status" value="1"/>
</dbReference>